<feature type="domain" description="DUF4412" evidence="2">
    <location>
        <begin position="34"/>
        <end position="201"/>
    </location>
</feature>
<evidence type="ECO:0000256" key="1">
    <source>
        <dbReference type="SAM" id="SignalP"/>
    </source>
</evidence>
<dbReference type="Proteomes" id="UP000306196">
    <property type="component" value="Unassembled WGS sequence"/>
</dbReference>
<dbReference type="OrthoDB" id="9798841at2"/>
<dbReference type="EMBL" id="VAUV01000013">
    <property type="protein sequence ID" value="TLD69460.1"/>
    <property type="molecule type" value="Genomic_DNA"/>
</dbReference>
<name>A0A5R8KAX6_9BACT</name>
<evidence type="ECO:0000313" key="4">
    <source>
        <dbReference type="Proteomes" id="UP000306196"/>
    </source>
</evidence>
<dbReference type="Pfam" id="PF14371">
    <property type="entry name" value="DUF4412"/>
    <property type="match status" value="1"/>
</dbReference>
<accession>A0A5R8KAX6</accession>
<evidence type="ECO:0000313" key="3">
    <source>
        <dbReference type="EMBL" id="TLD69460.1"/>
    </source>
</evidence>
<feature type="signal peptide" evidence="1">
    <location>
        <begin position="1"/>
        <end position="21"/>
    </location>
</feature>
<comment type="caution">
    <text evidence="3">The sequence shown here is derived from an EMBL/GenBank/DDBJ whole genome shotgun (WGS) entry which is preliminary data.</text>
</comment>
<feature type="chain" id="PRO_5024449130" evidence="1">
    <location>
        <begin position="22"/>
        <end position="208"/>
    </location>
</feature>
<protein>
    <submittedName>
        <fullName evidence="3">DUF4412 domain-containing protein</fullName>
    </submittedName>
</protein>
<sequence>MKTKINFLIGTAFAITSIAQADLVIEQTIENSTQPTSKMTLKVKGNKIRTDLGNTTTSIVNIETMENITLMHPTKMVIKTDPAQIKTAAETTVADPDIKAIDNGKTEEVNGYKCAIWTIEHSGTKMTFWATNDFPDYAEFKEEYEKLTTIPDAPNPTGGIDGLVIKTQMETAGTTSTITINSIKKTPVDDSEFEISIPAGYQEINLPK</sequence>
<reference evidence="3 4" key="1">
    <citation type="submission" date="2019-05" db="EMBL/GenBank/DDBJ databases">
        <title>Verrucobacter flavum gen. nov., sp. nov. a new member of the family Verrucomicrobiaceae.</title>
        <authorList>
            <person name="Szuroczki S."/>
            <person name="Abbaszade G."/>
            <person name="Szabo A."/>
            <person name="Felfoldi T."/>
            <person name="Schumann P."/>
            <person name="Boka K."/>
            <person name="Keki Z."/>
            <person name="Toumi M."/>
            <person name="Toth E."/>
        </authorList>
    </citation>
    <scope>NUCLEOTIDE SEQUENCE [LARGE SCALE GENOMIC DNA]</scope>
    <source>
        <strain evidence="3 4">MG-N-17</strain>
    </source>
</reference>
<keyword evidence="1" id="KW-0732">Signal</keyword>
<dbReference type="InterPro" id="IPR025524">
    <property type="entry name" value="DUF4412"/>
</dbReference>
<proteinExistence type="predicted"/>
<keyword evidence="4" id="KW-1185">Reference proteome</keyword>
<dbReference type="AlphaFoldDB" id="A0A5R8KAX6"/>
<gene>
    <name evidence="3" type="ORF">FEM03_17615</name>
</gene>
<evidence type="ECO:0000259" key="2">
    <source>
        <dbReference type="Pfam" id="PF14371"/>
    </source>
</evidence>
<dbReference type="RefSeq" id="WP_138087603.1">
    <property type="nucleotide sequence ID" value="NZ_VAUV01000013.1"/>
</dbReference>
<organism evidence="3 4">
    <name type="scientific">Phragmitibacter flavus</name>
    <dbReference type="NCBI Taxonomy" id="2576071"/>
    <lineage>
        <taxon>Bacteria</taxon>
        <taxon>Pseudomonadati</taxon>
        <taxon>Verrucomicrobiota</taxon>
        <taxon>Verrucomicrobiia</taxon>
        <taxon>Verrucomicrobiales</taxon>
        <taxon>Verrucomicrobiaceae</taxon>
        <taxon>Phragmitibacter</taxon>
    </lineage>
</organism>